<proteinExistence type="predicted"/>
<dbReference type="EMBL" id="BAABBE010000004">
    <property type="protein sequence ID" value="GAA3629657.1"/>
    <property type="molecule type" value="Genomic_DNA"/>
</dbReference>
<gene>
    <name evidence="3" type="ORF">GCM10022267_15310</name>
</gene>
<feature type="transmembrane region" description="Helical" evidence="2">
    <location>
        <begin position="32"/>
        <end position="51"/>
    </location>
</feature>
<keyword evidence="2" id="KW-1133">Transmembrane helix</keyword>
<evidence type="ECO:0000313" key="4">
    <source>
        <dbReference type="Proteomes" id="UP001500711"/>
    </source>
</evidence>
<feature type="transmembrane region" description="Helical" evidence="2">
    <location>
        <begin position="219"/>
        <end position="237"/>
    </location>
</feature>
<evidence type="ECO:0000256" key="2">
    <source>
        <dbReference type="SAM" id="Phobius"/>
    </source>
</evidence>
<keyword evidence="4" id="KW-1185">Reference proteome</keyword>
<dbReference type="RefSeq" id="WP_346128663.1">
    <property type="nucleotide sequence ID" value="NZ_BAABBE010000004.1"/>
</dbReference>
<comment type="caution">
    <text evidence="3">The sequence shown here is derived from an EMBL/GenBank/DDBJ whole genome shotgun (WGS) entry which is preliminary data.</text>
</comment>
<accession>A0ABP7AD14</accession>
<evidence type="ECO:0008006" key="5">
    <source>
        <dbReference type="Google" id="ProtNLM"/>
    </source>
</evidence>
<sequence>MKPHHWPFVALGVSAVAAITAVVVVGSKSPAVNMPILFGIPLVATYLAHLVSKRAPNKVLFEFRVDPRPSWYNDAVEVTTNGLEITAMSGGGRMASTGPTRLSYGFDDLLGISTRQAVPGEAPWITLTDGRGLPVPAGDVVVLRTTSGEQVLPVEDPQKFVALVRARVSGLPEVHSTPVVQTDSHLDEVGEGPPPTGERTTPVEGPAVSLTGPPLAVRWLAGATLALAGTVVLPSVALLTTPGVPWAVLTAAGVAGVAWVLNRNVPWVWGRVAFLSVPISVIWLIGKGGYVWIPVLLVLCPMLGYLGGRMFRLGANLGRNVEVRVPLRDGSSLYVQRDRLVHKPNRAHATGSYPQAVWLGDITLLQSGTTPDVHPWPTPTGTTTFVGQNPLLRLVARPQQWILPATQAGELAELIRSRGGTPASPTRMSVEEWRELRQWAVRRQVGFMQQTVGIGKGAFIPAGIGWRLFAAAFTGQFAWIFLYLGSTGVDVRVGILISVVLTAWLLGDWWRVRPRMRVAEHNALPPGSRDWGETRPDHAPLPGWQPWR</sequence>
<feature type="transmembrane region" description="Helical" evidence="2">
    <location>
        <begin position="243"/>
        <end position="261"/>
    </location>
</feature>
<dbReference type="Proteomes" id="UP001500711">
    <property type="component" value="Unassembled WGS sequence"/>
</dbReference>
<feature type="transmembrane region" description="Helical" evidence="2">
    <location>
        <begin position="268"/>
        <end position="285"/>
    </location>
</feature>
<feature type="region of interest" description="Disordered" evidence="1">
    <location>
        <begin position="182"/>
        <end position="204"/>
    </location>
</feature>
<evidence type="ECO:0000256" key="1">
    <source>
        <dbReference type="SAM" id="MobiDB-lite"/>
    </source>
</evidence>
<evidence type="ECO:0000313" key="3">
    <source>
        <dbReference type="EMBL" id="GAA3629657.1"/>
    </source>
</evidence>
<keyword evidence="2" id="KW-0472">Membrane</keyword>
<reference evidence="4" key="1">
    <citation type="journal article" date="2019" name="Int. J. Syst. Evol. Microbiol.">
        <title>The Global Catalogue of Microorganisms (GCM) 10K type strain sequencing project: providing services to taxonomists for standard genome sequencing and annotation.</title>
        <authorList>
            <consortium name="The Broad Institute Genomics Platform"/>
            <consortium name="The Broad Institute Genome Sequencing Center for Infectious Disease"/>
            <person name="Wu L."/>
            <person name="Ma J."/>
        </authorList>
    </citation>
    <scope>NUCLEOTIDE SEQUENCE [LARGE SCALE GENOMIC DNA]</scope>
    <source>
        <strain evidence="4">JCM 17494</strain>
    </source>
</reference>
<organism evidence="3 4">
    <name type="scientific">Lentzea roselyniae</name>
    <dbReference type="NCBI Taxonomy" id="531940"/>
    <lineage>
        <taxon>Bacteria</taxon>
        <taxon>Bacillati</taxon>
        <taxon>Actinomycetota</taxon>
        <taxon>Actinomycetes</taxon>
        <taxon>Pseudonocardiales</taxon>
        <taxon>Pseudonocardiaceae</taxon>
        <taxon>Lentzea</taxon>
    </lineage>
</organism>
<name>A0ABP7AD14_9PSEU</name>
<protein>
    <recommendedName>
        <fullName evidence="5">PH domain-containing protein</fullName>
    </recommendedName>
</protein>
<keyword evidence="2" id="KW-0812">Transmembrane</keyword>
<feature type="transmembrane region" description="Helical" evidence="2">
    <location>
        <begin position="7"/>
        <end position="26"/>
    </location>
</feature>
<feature type="transmembrane region" description="Helical" evidence="2">
    <location>
        <begin position="291"/>
        <end position="308"/>
    </location>
</feature>
<feature type="transmembrane region" description="Helical" evidence="2">
    <location>
        <begin position="491"/>
        <end position="510"/>
    </location>
</feature>